<feature type="transmembrane region" description="Helical" evidence="1">
    <location>
        <begin position="167"/>
        <end position="184"/>
    </location>
</feature>
<dbReference type="EMBL" id="RBLC01000001">
    <property type="protein sequence ID" value="RKS25255.1"/>
    <property type="molecule type" value="Genomic_DNA"/>
</dbReference>
<dbReference type="OrthoDB" id="9799090at2"/>
<dbReference type="SUPFAM" id="SSF81324">
    <property type="entry name" value="Voltage-gated potassium channels"/>
    <property type="match status" value="2"/>
</dbReference>
<evidence type="ECO:0000259" key="2">
    <source>
        <dbReference type="Pfam" id="PF07885"/>
    </source>
</evidence>
<keyword evidence="1" id="KW-0812">Transmembrane</keyword>
<feature type="transmembrane region" description="Helical" evidence="1">
    <location>
        <begin position="95"/>
        <end position="113"/>
    </location>
</feature>
<feature type="transmembrane region" description="Helical" evidence="1">
    <location>
        <begin position="12"/>
        <end position="32"/>
    </location>
</feature>
<evidence type="ECO:0000256" key="1">
    <source>
        <dbReference type="SAM" id="Phobius"/>
    </source>
</evidence>
<feature type="transmembrane region" description="Helical" evidence="1">
    <location>
        <begin position="63"/>
        <end position="83"/>
    </location>
</feature>
<gene>
    <name evidence="3" type="ORF">CLV94_0285</name>
</gene>
<keyword evidence="1" id="KW-1133">Transmembrane helix</keyword>
<reference evidence="3 4" key="1">
    <citation type="submission" date="2018-10" db="EMBL/GenBank/DDBJ databases">
        <title>Genomic Encyclopedia of Archaeal and Bacterial Type Strains, Phase II (KMG-II): from individual species to whole genera.</title>
        <authorList>
            <person name="Goeker M."/>
        </authorList>
    </citation>
    <scope>NUCLEOTIDE SEQUENCE [LARGE SCALE GENOMIC DNA]</scope>
    <source>
        <strain evidence="3 4">DSM 29537</strain>
    </source>
</reference>
<comment type="caution">
    <text evidence="3">The sequence shown here is derived from an EMBL/GenBank/DDBJ whole genome shotgun (WGS) entry which is preliminary data.</text>
</comment>
<feature type="domain" description="Potassium channel" evidence="2">
    <location>
        <begin position="148"/>
        <end position="216"/>
    </location>
</feature>
<dbReference type="Pfam" id="PF07885">
    <property type="entry name" value="Ion_trans_2"/>
    <property type="match status" value="1"/>
</dbReference>
<dbReference type="AlphaFoldDB" id="A0A495MIT6"/>
<dbReference type="Proteomes" id="UP000277579">
    <property type="component" value="Unassembled WGS sequence"/>
</dbReference>
<dbReference type="InterPro" id="IPR013099">
    <property type="entry name" value="K_chnl_dom"/>
</dbReference>
<keyword evidence="1" id="KW-0472">Membrane</keyword>
<evidence type="ECO:0000313" key="4">
    <source>
        <dbReference type="Proteomes" id="UP000277579"/>
    </source>
</evidence>
<feature type="transmembrane region" description="Helical" evidence="1">
    <location>
        <begin position="125"/>
        <end position="147"/>
    </location>
</feature>
<feature type="transmembrane region" description="Helical" evidence="1">
    <location>
        <begin position="38"/>
        <end position="56"/>
    </location>
</feature>
<name>A0A495MIT6_9FLAO</name>
<accession>A0A495MIT6</accession>
<proteinExistence type="predicted"/>
<organism evidence="3 4">
    <name type="scientific">Flavobacterium endophyticum</name>
    <dbReference type="NCBI Taxonomy" id="1540163"/>
    <lineage>
        <taxon>Bacteria</taxon>
        <taxon>Pseudomonadati</taxon>
        <taxon>Bacteroidota</taxon>
        <taxon>Flavobacteriia</taxon>
        <taxon>Flavobacteriales</taxon>
        <taxon>Flavobacteriaceae</taxon>
        <taxon>Flavobacterium</taxon>
    </lineage>
</organism>
<feature type="transmembrane region" description="Helical" evidence="1">
    <location>
        <begin position="196"/>
        <end position="216"/>
    </location>
</feature>
<protein>
    <submittedName>
        <fullName evidence="3">Ion channel</fullName>
    </submittedName>
</protein>
<evidence type="ECO:0000313" key="3">
    <source>
        <dbReference type="EMBL" id="RKS25255.1"/>
    </source>
</evidence>
<dbReference type="RefSeq" id="WP_121374676.1">
    <property type="nucleotide sequence ID" value="NZ_RBLC01000001.1"/>
</dbReference>
<keyword evidence="4" id="KW-1185">Reference proteome</keyword>
<sequence length="226" mass="25553">MNIPKILHKRKYEFLLAALLIHLFIAVLLYDLDFYTNIIWPLNMLILGIFSLGIFSEKSRMQLIFKNILLALIIFLPISIIYLKPTPLMMELINIAHIAFYCYIFIEVLRYLLKPSYINSDIVSASACGYLLLIEIGIFSMQAIYYGTTNPFKGIDTTSFTTIYLDIVYFCSITVTSIGFGDIVPSNHYAKLATSILGIAGQFYSVVLVGIMISKYTSETGNSSKK</sequence>
<dbReference type="Gene3D" id="1.10.287.70">
    <property type="match status" value="1"/>
</dbReference>